<evidence type="ECO:0000259" key="12">
    <source>
        <dbReference type="PROSITE" id="PS51030"/>
    </source>
</evidence>
<reference evidence="14 15" key="1">
    <citation type="submission" date="2014-09" db="EMBL/GenBank/DDBJ databases">
        <authorList>
            <person name="Martin A.A."/>
        </authorList>
    </citation>
    <scope>NUCLEOTIDE SEQUENCE</scope>
    <source>
        <strain evidence="15">ED321</strain>
        <strain evidence="14">ED321 Heterogonic</strain>
    </source>
</reference>
<dbReference type="WBParaSite" id="SRAE_2000278900.1">
    <property type="protein sequence ID" value="SRAE_2000278900.1"/>
    <property type="gene ID" value="WBGene00263003"/>
</dbReference>
<feature type="domain" description="NR LBD" evidence="13">
    <location>
        <begin position="198"/>
        <end position="396"/>
    </location>
</feature>
<keyword evidence="3 10" id="KW-0863">Zinc-finger</keyword>
<dbReference type="PROSITE" id="PS00031">
    <property type="entry name" value="NUCLEAR_REC_DBD_1"/>
    <property type="match status" value="1"/>
</dbReference>
<evidence type="ECO:0000259" key="13">
    <source>
        <dbReference type="PROSITE" id="PS51843"/>
    </source>
</evidence>
<keyword evidence="9 10" id="KW-0539">Nucleus</keyword>
<protein>
    <submittedName>
        <fullName evidence="14 16">Nuclear receptor subfamily 2 group F member 6</fullName>
    </submittedName>
</protein>
<evidence type="ECO:0000256" key="10">
    <source>
        <dbReference type="RuleBase" id="RU004334"/>
    </source>
</evidence>
<dbReference type="OrthoDB" id="5771769at2759"/>
<dbReference type="InterPro" id="IPR050274">
    <property type="entry name" value="Nuclear_hormone_rcpt_NR2"/>
</dbReference>
<gene>
    <name evidence="14 16 17" type="ORF">SRAE_2000278900</name>
</gene>
<dbReference type="InterPro" id="IPR013088">
    <property type="entry name" value="Znf_NHR/GATA"/>
</dbReference>
<keyword evidence="15" id="KW-1185">Reference proteome</keyword>
<dbReference type="GeneID" id="36380496"/>
<dbReference type="SMART" id="SM00399">
    <property type="entry name" value="ZnF_C4"/>
    <property type="match status" value="1"/>
</dbReference>
<feature type="compositionally biased region" description="Low complexity" evidence="11">
    <location>
        <begin position="36"/>
        <end position="51"/>
    </location>
</feature>
<dbReference type="PRINTS" id="PR00047">
    <property type="entry name" value="STROIDFINGER"/>
</dbReference>
<keyword evidence="5 10" id="KW-0805">Transcription regulation</keyword>
<evidence type="ECO:0000256" key="6">
    <source>
        <dbReference type="ARBA" id="ARBA00023125"/>
    </source>
</evidence>
<feature type="region of interest" description="Disordered" evidence="11">
    <location>
        <begin position="1"/>
        <end position="23"/>
    </location>
</feature>
<name>A0A090LED2_STRRB</name>
<evidence type="ECO:0000313" key="14">
    <source>
        <dbReference type="EMBL" id="CEF68131.1"/>
    </source>
</evidence>
<dbReference type="GO" id="GO:0008270">
    <property type="term" value="F:zinc ion binding"/>
    <property type="evidence" value="ECO:0007669"/>
    <property type="project" value="UniProtKB-KW"/>
</dbReference>
<dbReference type="Proteomes" id="UP000035682">
    <property type="component" value="Unplaced"/>
</dbReference>
<dbReference type="GO" id="GO:0003700">
    <property type="term" value="F:DNA-binding transcription factor activity"/>
    <property type="evidence" value="ECO:0007669"/>
    <property type="project" value="InterPro"/>
</dbReference>
<evidence type="ECO:0000256" key="1">
    <source>
        <dbReference type="ARBA" id="ARBA00005993"/>
    </source>
</evidence>
<dbReference type="InterPro" id="IPR000536">
    <property type="entry name" value="Nucl_hrmn_rcpt_lig-bd"/>
</dbReference>
<dbReference type="WormBase" id="SRAE_2000278900">
    <property type="protein sequence ID" value="SRP03131"/>
    <property type="gene ID" value="WBGene00263003"/>
</dbReference>
<keyword evidence="7 10" id="KW-0804">Transcription</keyword>
<evidence type="ECO:0000256" key="2">
    <source>
        <dbReference type="ARBA" id="ARBA00022723"/>
    </source>
</evidence>
<proteinExistence type="inferred from homology"/>
<dbReference type="GO" id="GO:0005634">
    <property type="term" value="C:nucleus"/>
    <property type="evidence" value="ECO:0007669"/>
    <property type="project" value="UniProtKB-SubCell"/>
</dbReference>
<evidence type="ECO:0000256" key="9">
    <source>
        <dbReference type="ARBA" id="ARBA00023242"/>
    </source>
</evidence>
<dbReference type="SUPFAM" id="SSF57716">
    <property type="entry name" value="Glucocorticoid receptor-like (DNA-binding domain)"/>
    <property type="match status" value="1"/>
</dbReference>
<organism evidence="14">
    <name type="scientific">Strongyloides ratti</name>
    <name type="common">Parasitic roundworm</name>
    <dbReference type="NCBI Taxonomy" id="34506"/>
    <lineage>
        <taxon>Eukaryota</taxon>
        <taxon>Metazoa</taxon>
        <taxon>Ecdysozoa</taxon>
        <taxon>Nematoda</taxon>
        <taxon>Chromadorea</taxon>
        <taxon>Rhabditida</taxon>
        <taxon>Tylenchina</taxon>
        <taxon>Panagrolaimomorpha</taxon>
        <taxon>Strongyloidoidea</taxon>
        <taxon>Strongyloididae</taxon>
        <taxon>Strongyloides</taxon>
    </lineage>
</organism>
<dbReference type="GO" id="GO:0043565">
    <property type="term" value="F:sequence-specific DNA binding"/>
    <property type="evidence" value="ECO:0007669"/>
    <property type="project" value="InterPro"/>
</dbReference>
<dbReference type="PRINTS" id="PR00398">
    <property type="entry name" value="STRDHORMONER"/>
</dbReference>
<dbReference type="PROSITE" id="PS51843">
    <property type="entry name" value="NR_LBD"/>
    <property type="match status" value="1"/>
</dbReference>
<evidence type="ECO:0000256" key="11">
    <source>
        <dbReference type="SAM" id="MobiDB-lite"/>
    </source>
</evidence>
<dbReference type="Pfam" id="PF00105">
    <property type="entry name" value="zf-C4"/>
    <property type="match status" value="1"/>
</dbReference>
<dbReference type="InterPro" id="IPR035500">
    <property type="entry name" value="NHR-like_dom_sf"/>
</dbReference>
<evidence type="ECO:0000256" key="8">
    <source>
        <dbReference type="ARBA" id="ARBA00023170"/>
    </source>
</evidence>
<dbReference type="Pfam" id="PF00104">
    <property type="entry name" value="Hormone_recep"/>
    <property type="match status" value="1"/>
</dbReference>
<evidence type="ECO:0000256" key="4">
    <source>
        <dbReference type="ARBA" id="ARBA00022833"/>
    </source>
</evidence>
<feature type="domain" description="Nuclear receptor" evidence="12">
    <location>
        <begin position="70"/>
        <end position="145"/>
    </location>
</feature>
<evidence type="ECO:0000256" key="3">
    <source>
        <dbReference type="ARBA" id="ARBA00022771"/>
    </source>
</evidence>
<dbReference type="CTD" id="36380496"/>
<comment type="subcellular location">
    <subcellularLocation>
        <location evidence="10">Nucleus</location>
    </subcellularLocation>
</comment>
<dbReference type="OMA" id="MENIRIF"/>
<evidence type="ECO:0000313" key="15">
    <source>
        <dbReference type="Proteomes" id="UP000035682"/>
    </source>
</evidence>
<dbReference type="Gene3D" id="1.10.565.10">
    <property type="entry name" value="Retinoid X Receptor"/>
    <property type="match status" value="1"/>
</dbReference>
<dbReference type="AlphaFoldDB" id="A0A090LED2"/>
<comment type="similarity">
    <text evidence="1 10">Belongs to the nuclear hormone receptor family.</text>
</comment>
<accession>A0A090LED2</accession>
<feature type="region of interest" description="Disordered" evidence="11">
    <location>
        <begin position="32"/>
        <end position="51"/>
    </location>
</feature>
<keyword evidence="6 10" id="KW-0238">DNA-binding</keyword>
<keyword evidence="8 10" id="KW-0675">Receptor</keyword>
<dbReference type="EMBL" id="LN609529">
    <property type="protein sequence ID" value="CEF68131.1"/>
    <property type="molecule type" value="Genomic_DNA"/>
</dbReference>
<dbReference type="SUPFAM" id="SSF48508">
    <property type="entry name" value="Nuclear receptor ligand-binding domain"/>
    <property type="match status" value="1"/>
</dbReference>
<feature type="compositionally biased region" description="Basic and acidic residues" evidence="11">
    <location>
        <begin position="1"/>
        <end position="16"/>
    </location>
</feature>
<dbReference type="Gene3D" id="3.30.50.10">
    <property type="entry name" value="Erythroid Transcription Factor GATA-1, subunit A"/>
    <property type="match status" value="1"/>
</dbReference>
<evidence type="ECO:0000256" key="7">
    <source>
        <dbReference type="ARBA" id="ARBA00023163"/>
    </source>
</evidence>
<dbReference type="InterPro" id="IPR001723">
    <property type="entry name" value="Nuclear_hrmn_rcpt"/>
</dbReference>
<evidence type="ECO:0000313" key="16">
    <source>
        <dbReference type="WBParaSite" id="SRAE_2000278900.1"/>
    </source>
</evidence>
<dbReference type="PANTHER" id="PTHR24083">
    <property type="entry name" value="NUCLEAR HORMONE RECEPTOR"/>
    <property type="match status" value="1"/>
</dbReference>
<keyword evidence="2 10" id="KW-0479">Metal-binding</keyword>
<dbReference type="RefSeq" id="XP_024507331.1">
    <property type="nucleotide sequence ID" value="XM_024653900.1"/>
</dbReference>
<reference evidence="16" key="2">
    <citation type="submission" date="2020-12" db="UniProtKB">
        <authorList>
            <consortium name="WormBaseParasite"/>
        </authorList>
    </citation>
    <scope>IDENTIFICATION</scope>
</reference>
<dbReference type="PROSITE" id="PS51030">
    <property type="entry name" value="NUCLEAR_REC_DBD_2"/>
    <property type="match status" value="1"/>
</dbReference>
<dbReference type="STRING" id="34506.A0A090LED2"/>
<evidence type="ECO:0000313" key="17">
    <source>
        <dbReference type="WormBase" id="SRAE_2000278900"/>
    </source>
</evidence>
<dbReference type="SMART" id="SM00430">
    <property type="entry name" value="HOLI"/>
    <property type="match status" value="1"/>
</dbReference>
<sequence length="475" mass="54983">MDKIGEITKEDKKEENSATNTKYFLENNEEKETIFSKESSPSLSGVSSSSDSINSSIIKKIISINEDYNDKNCVVCGDKSSGKHYGQYSCEGCKSFFKRSIRRSVSYICRGNKNCSIDINHRNQCQFCRLKKCIKMGMRKEVQRARIQTNYTYAYNFPIPTRHGSNYLMNSILSPTTSTTTGGGVPFMSMPQNCEYRHNVEVIKQIVNSETFFTNFLLTVSLKEKQLMYPVVHWAKSLEYFNSLCFEDQITLLKTNWSYVFLLNYYSLPMCGVEMNSFTNDSCLKFYRNLIDRLRALKLDNVENGCMKALLLFNHDNYDLLDIEKVEVIQERVLFSFEEYEKNKDICGQEHRFGKILLLLSSIKSMKENFIQKKFLSNVFTDSSSLETLLREIVLPTERQPNQNQNFIQCFPIIYPQPFPTNFFGNTSYQPFNSYTNGLPSTVNIQKESIPFSLINQQSNHPFLNIFPLTSTTHL</sequence>
<keyword evidence="4 10" id="KW-0862">Zinc</keyword>
<dbReference type="InterPro" id="IPR001628">
    <property type="entry name" value="Znf_hrmn_rcpt"/>
</dbReference>
<dbReference type="CDD" id="cd06958">
    <property type="entry name" value="NR_DBD_COUP_TF"/>
    <property type="match status" value="1"/>
</dbReference>
<evidence type="ECO:0000256" key="5">
    <source>
        <dbReference type="ARBA" id="ARBA00023015"/>
    </source>
</evidence>